<dbReference type="Proteomes" id="UP000198915">
    <property type="component" value="Unassembled WGS sequence"/>
</dbReference>
<accession>A0A1I3PP56</accession>
<protein>
    <submittedName>
        <fullName evidence="2">Uncharacterized protein</fullName>
    </submittedName>
</protein>
<reference evidence="3" key="1">
    <citation type="submission" date="2016-10" db="EMBL/GenBank/DDBJ databases">
        <authorList>
            <person name="Varghese N."/>
            <person name="Submissions S."/>
        </authorList>
    </citation>
    <scope>NUCLEOTIDE SEQUENCE [LARGE SCALE GENOMIC DNA]</scope>
    <source>
        <strain evidence="3">OK042</strain>
    </source>
</reference>
<gene>
    <name evidence="2" type="ORF">SAMN05518846_102439</name>
</gene>
<sequence length="36" mass="4074">MSDNQGSNNKLVMWGFIGTILVCALSMFVFIYVMRS</sequence>
<evidence type="ECO:0000313" key="3">
    <source>
        <dbReference type="Proteomes" id="UP000198915"/>
    </source>
</evidence>
<dbReference type="AlphaFoldDB" id="A0A1I3PP56"/>
<feature type="transmembrane region" description="Helical" evidence="1">
    <location>
        <begin position="12"/>
        <end position="33"/>
    </location>
</feature>
<keyword evidence="3" id="KW-1185">Reference proteome</keyword>
<keyword evidence="1" id="KW-0812">Transmembrane</keyword>
<dbReference type="EMBL" id="FORT01000002">
    <property type="protein sequence ID" value="SFJ23087.1"/>
    <property type="molecule type" value="Genomic_DNA"/>
</dbReference>
<name>A0A1I3PP56_9BACL</name>
<keyword evidence="1" id="KW-0472">Membrane</keyword>
<organism evidence="2 3">
    <name type="scientific">Brevibacillus centrosporus</name>
    <dbReference type="NCBI Taxonomy" id="54910"/>
    <lineage>
        <taxon>Bacteria</taxon>
        <taxon>Bacillati</taxon>
        <taxon>Bacillota</taxon>
        <taxon>Bacilli</taxon>
        <taxon>Bacillales</taxon>
        <taxon>Paenibacillaceae</taxon>
        <taxon>Brevibacillus</taxon>
    </lineage>
</organism>
<evidence type="ECO:0000256" key="1">
    <source>
        <dbReference type="SAM" id="Phobius"/>
    </source>
</evidence>
<evidence type="ECO:0000313" key="2">
    <source>
        <dbReference type="EMBL" id="SFJ23087.1"/>
    </source>
</evidence>
<proteinExistence type="predicted"/>
<keyword evidence="1" id="KW-1133">Transmembrane helix</keyword>